<evidence type="ECO:0000259" key="8">
    <source>
        <dbReference type="Pfam" id="PF02668"/>
    </source>
</evidence>
<dbReference type="Pfam" id="PF02668">
    <property type="entry name" value="TauD"/>
    <property type="match status" value="1"/>
</dbReference>
<evidence type="ECO:0000256" key="4">
    <source>
        <dbReference type="ARBA" id="ARBA00022964"/>
    </source>
</evidence>
<keyword evidence="3" id="KW-0479">Metal-binding</keyword>
<keyword evidence="5" id="KW-0560">Oxidoreductase</keyword>
<proteinExistence type="inferred from homology"/>
<dbReference type="Gene3D" id="3.60.130.10">
    <property type="entry name" value="Clavaminate synthase-like"/>
    <property type="match status" value="1"/>
</dbReference>
<keyword evidence="6" id="KW-0408">Iron</keyword>
<evidence type="ECO:0000313" key="9">
    <source>
        <dbReference type="EMBL" id="KAJ9616790.1"/>
    </source>
</evidence>
<evidence type="ECO:0000256" key="1">
    <source>
        <dbReference type="ARBA" id="ARBA00001954"/>
    </source>
</evidence>
<evidence type="ECO:0000256" key="3">
    <source>
        <dbReference type="ARBA" id="ARBA00022723"/>
    </source>
</evidence>
<keyword evidence="4" id="KW-0223">Dioxygenase</keyword>
<gene>
    <name evidence="9" type="ORF">H2200_000509</name>
</gene>
<feature type="region of interest" description="Disordered" evidence="7">
    <location>
        <begin position="326"/>
        <end position="356"/>
    </location>
</feature>
<dbReference type="GO" id="GO:0005737">
    <property type="term" value="C:cytoplasm"/>
    <property type="evidence" value="ECO:0007669"/>
    <property type="project" value="TreeGrafter"/>
</dbReference>
<dbReference type="AlphaFoldDB" id="A0AA38XNK3"/>
<comment type="cofactor">
    <cofactor evidence="1">
        <name>Fe(2+)</name>
        <dbReference type="ChEBI" id="CHEBI:29033"/>
    </cofactor>
</comment>
<dbReference type="GO" id="GO:0016706">
    <property type="term" value="F:2-oxoglutarate-dependent dioxygenase activity"/>
    <property type="evidence" value="ECO:0007669"/>
    <property type="project" value="TreeGrafter"/>
</dbReference>
<evidence type="ECO:0000256" key="5">
    <source>
        <dbReference type="ARBA" id="ARBA00023002"/>
    </source>
</evidence>
<comment type="caution">
    <text evidence="9">The sequence shown here is derived from an EMBL/GenBank/DDBJ whole genome shotgun (WGS) entry which is preliminary data.</text>
</comment>
<evidence type="ECO:0000256" key="2">
    <source>
        <dbReference type="ARBA" id="ARBA00005896"/>
    </source>
</evidence>
<feature type="region of interest" description="Disordered" evidence="7">
    <location>
        <begin position="1"/>
        <end position="22"/>
    </location>
</feature>
<evidence type="ECO:0000256" key="6">
    <source>
        <dbReference type="ARBA" id="ARBA00023004"/>
    </source>
</evidence>
<accession>A0AA38XNK3</accession>
<sequence length="368" mass="41077">MAPSAIEAETPSTISNGNAPSKGSRLLRAPLKASGLLDQHHFFESTTIIGREYPDVQIADLMRSPQRDQYIRDLAITVSQRCVVFFRKQDGMTPELQKELALLLGSLTGRPATNGLHIHPLVEGKMEVDFIDRNVNVISSHISQKLQGEEYGDRYRFSSGGWHSDMGWEERPSDYAVLKMNETPHSGGDTLWASGYEVYDRLSARMQRFLDGLTAVHDNPQFIAQAQRVGFKIHPGPRGAPENVGTHLTATHPLIRTNPVTGWKSVFSSFGGTPRINELTPQESDQMLKYLAKMCHQNHDLQVRFKWGVNDIAIWDNRCAYHTATKDLDGSGPRTGRRTAGIGEEPYLDPASTSRREALAAKEISGWR</sequence>
<feature type="compositionally biased region" description="Polar residues" evidence="7">
    <location>
        <begin position="10"/>
        <end position="21"/>
    </location>
</feature>
<comment type="similarity">
    <text evidence="2">Belongs to the TfdA dioxygenase family.</text>
</comment>
<evidence type="ECO:0000256" key="7">
    <source>
        <dbReference type="SAM" id="MobiDB-lite"/>
    </source>
</evidence>
<feature type="domain" description="TauD/TfdA-like" evidence="8">
    <location>
        <begin position="48"/>
        <end position="339"/>
    </location>
</feature>
<dbReference type="InterPro" id="IPR042098">
    <property type="entry name" value="TauD-like_sf"/>
</dbReference>
<reference evidence="9" key="1">
    <citation type="submission" date="2022-10" db="EMBL/GenBank/DDBJ databases">
        <title>Culturing micro-colonial fungi from biological soil crusts in the Mojave desert and describing Neophaeococcomyces mojavensis, and introducing the new genera and species Taxawa tesnikishii.</title>
        <authorList>
            <person name="Kurbessoian T."/>
            <person name="Stajich J.E."/>
        </authorList>
    </citation>
    <scope>NUCLEOTIDE SEQUENCE</scope>
    <source>
        <strain evidence="9">TK_41</strain>
    </source>
</reference>
<organism evidence="9 10">
    <name type="scientific">Cladophialophora chaetospira</name>
    <dbReference type="NCBI Taxonomy" id="386627"/>
    <lineage>
        <taxon>Eukaryota</taxon>
        <taxon>Fungi</taxon>
        <taxon>Dikarya</taxon>
        <taxon>Ascomycota</taxon>
        <taxon>Pezizomycotina</taxon>
        <taxon>Eurotiomycetes</taxon>
        <taxon>Chaetothyriomycetidae</taxon>
        <taxon>Chaetothyriales</taxon>
        <taxon>Herpotrichiellaceae</taxon>
        <taxon>Cladophialophora</taxon>
    </lineage>
</organism>
<dbReference type="InterPro" id="IPR051323">
    <property type="entry name" value="AtsK-like"/>
</dbReference>
<dbReference type="GO" id="GO:0046872">
    <property type="term" value="F:metal ion binding"/>
    <property type="evidence" value="ECO:0007669"/>
    <property type="project" value="UniProtKB-KW"/>
</dbReference>
<dbReference type="Proteomes" id="UP001172673">
    <property type="component" value="Unassembled WGS sequence"/>
</dbReference>
<dbReference type="InterPro" id="IPR003819">
    <property type="entry name" value="TauD/TfdA-like"/>
</dbReference>
<name>A0AA38XNK3_9EURO</name>
<keyword evidence="10" id="KW-1185">Reference proteome</keyword>
<dbReference type="PANTHER" id="PTHR30468:SF10">
    <property type="entry name" value="TAUD_TFDA-LIKE DOMAIN-CONTAINING PROTEIN"/>
    <property type="match status" value="1"/>
</dbReference>
<protein>
    <recommendedName>
        <fullName evidence="8">TauD/TfdA-like domain-containing protein</fullName>
    </recommendedName>
</protein>
<evidence type="ECO:0000313" key="10">
    <source>
        <dbReference type="Proteomes" id="UP001172673"/>
    </source>
</evidence>
<dbReference type="PANTHER" id="PTHR30468">
    <property type="entry name" value="ALPHA-KETOGLUTARATE-DEPENDENT SULFONATE DIOXYGENASE"/>
    <property type="match status" value="1"/>
</dbReference>
<dbReference type="EMBL" id="JAPDRK010000001">
    <property type="protein sequence ID" value="KAJ9616790.1"/>
    <property type="molecule type" value="Genomic_DNA"/>
</dbReference>
<dbReference type="SUPFAM" id="SSF51197">
    <property type="entry name" value="Clavaminate synthase-like"/>
    <property type="match status" value="1"/>
</dbReference>